<evidence type="ECO:0008006" key="5">
    <source>
        <dbReference type="Google" id="ProtNLM"/>
    </source>
</evidence>
<dbReference type="EMBL" id="KQ947418">
    <property type="protein sequence ID" value="KUJ15226.1"/>
    <property type="molecule type" value="Genomic_DNA"/>
</dbReference>
<keyword evidence="4" id="KW-1185">Reference proteome</keyword>
<dbReference type="KEGG" id="psco:LY89DRAFT_106800"/>
<dbReference type="InterPro" id="IPR039261">
    <property type="entry name" value="FNR_nucleotide-bd"/>
</dbReference>
<dbReference type="GO" id="GO:0006879">
    <property type="term" value="P:intracellular iron ion homeostasis"/>
    <property type="evidence" value="ECO:0007669"/>
    <property type="project" value="TreeGrafter"/>
</dbReference>
<keyword evidence="2" id="KW-0812">Transmembrane</keyword>
<dbReference type="GO" id="GO:0015677">
    <property type="term" value="P:copper ion import"/>
    <property type="evidence" value="ECO:0007669"/>
    <property type="project" value="TreeGrafter"/>
</dbReference>
<feature type="transmembrane region" description="Helical" evidence="2">
    <location>
        <begin position="54"/>
        <end position="77"/>
    </location>
</feature>
<dbReference type="SUPFAM" id="SSF52343">
    <property type="entry name" value="Ferredoxin reductase-like, C-terminal NADP-linked domain"/>
    <property type="match status" value="1"/>
</dbReference>
<dbReference type="RefSeq" id="XP_018069581.1">
    <property type="nucleotide sequence ID" value="XM_018205044.1"/>
</dbReference>
<dbReference type="AlphaFoldDB" id="A0A194X4X2"/>
<proteinExistence type="predicted"/>
<organism evidence="3 4">
    <name type="scientific">Mollisia scopiformis</name>
    <name type="common">Conifer needle endophyte fungus</name>
    <name type="synonym">Phialocephala scopiformis</name>
    <dbReference type="NCBI Taxonomy" id="149040"/>
    <lineage>
        <taxon>Eukaryota</taxon>
        <taxon>Fungi</taxon>
        <taxon>Dikarya</taxon>
        <taxon>Ascomycota</taxon>
        <taxon>Pezizomycotina</taxon>
        <taxon>Leotiomycetes</taxon>
        <taxon>Helotiales</taxon>
        <taxon>Mollisiaceae</taxon>
        <taxon>Mollisia</taxon>
    </lineage>
</organism>
<protein>
    <recommendedName>
        <fullName evidence="5">FAD-binding FR-type domain-containing protein</fullName>
    </recommendedName>
</protein>
<dbReference type="CDD" id="cd06186">
    <property type="entry name" value="NOX_Duox_like_FAD_NADP"/>
    <property type="match status" value="1"/>
</dbReference>
<evidence type="ECO:0000256" key="1">
    <source>
        <dbReference type="ARBA" id="ARBA00022448"/>
    </source>
</evidence>
<dbReference type="InterPro" id="IPR051410">
    <property type="entry name" value="Ferric/Cupric_Reductase"/>
</dbReference>
<dbReference type="Gene3D" id="3.40.50.80">
    <property type="entry name" value="Nucleotide-binding domain of ferredoxin-NADP reductase (FNR) module"/>
    <property type="match status" value="1"/>
</dbReference>
<dbReference type="GO" id="GO:0005886">
    <property type="term" value="C:plasma membrane"/>
    <property type="evidence" value="ECO:0007669"/>
    <property type="project" value="TreeGrafter"/>
</dbReference>
<evidence type="ECO:0000313" key="3">
    <source>
        <dbReference type="EMBL" id="KUJ15226.1"/>
    </source>
</evidence>
<dbReference type="PANTHER" id="PTHR32361:SF26">
    <property type="entry name" value="FAD-BINDING 8 DOMAIN-CONTAINING PROTEIN-RELATED"/>
    <property type="match status" value="1"/>
</dbReference>
<dbReference type="PANTHER" id="PTHR32361">
    <property type="entry name" value="FERRIC/CUPRIC REDUCTASE TRANSMEMBRANE COMPONENT"/>
    <property type="match status" value="1"/>
</dbReference>
<accession>A0A194X4X2</accession>
<name>A0A194X4X2_MOLSC</name>
<keyword evidence="1" id="KW-0813">Transport</keyword>
<keyword evidence="2" id="KW-1133">Transmembrane helix</keyword>
<dbReference type="OrthoDB" id="4494341at2759"/>
<evidence type="ECO:0000256" key="2">
    <source>
        <dbReference type="SAM" id="Phobius"/>
    </source>
</evidence>
<dbReference type="GO" id="GO:0006826">
    <property type="term" value="P:iron ion transport"/>
    <property type="evidence" value="ECO:0007669"/>
    <property type="project" value="TreeGrafter"/>
</dbReference>
<sequence>MLQLIVAFASIALLSLSPVRRFKYELFLKLHLLLSFAIIASLFWHLLPGTARHILYPLIAISLWFLSSIIRLGQLLYHNLGKRITHQQVLITKYHHSPRTLGNSVYRKVGALKLQVNLKRPMTVKPGQYLYLGTNDLQLRHRVQSHPFALMWWEDAFAAVGPDAVPTRARQLTFLIEPRDGMTARLTKENSLSHLILDGPYGQDHRLQRYDTVVLAASGIGIAAMLGYAKQLIWWASNSAQRRNVVLSSQARLKREKQ</sequence>
<reference evidence="3 4" key="1">
    <citation type="submission" date="2015-10" db="EMBL/GenBank/DDBJ databases">
        <title>Full genome of DAOMC 229536 Phialocephala scopiformis, a fungal endophyte of spruce producing the potent anti-insectan compound rugulosin.</title>
        <authorList>
            <consortium name="DOE Joint Genome Institute"/>
            <person name="Walker A.K."/>
            <person name="Frasz S.L."/>
            <person name="Seifert K.A."/>
            <person name="Miller J.D."/>
            <person name="Mondo S.J."/>
            <person name="Labutti K."/>
            <person name="Lipzen A."/>
            <person name="Dockter R."/>
            <person name="Kennedy M."/>
            <person name="Grigoriev I.V."/>
            <person name="Spatafora J.W."/>
        </authorList>
    </citation>
    <scope>NUCLEOTIDE SEQUENCE [LARGE SCALE GENOMIC DNA]</scope>
    <source>
        <strain evidence="3 4">CBS 120377</strain>
    </source>
</reference>
<dbReference type="GO" id="GO:0000293">
    <property type="term" value="F:ferric-chelate reductase activity"/>
    <property type="evidence" value="ECO:0007669"/>
    <property type="project" value="TreeGrafter"/>
</dbReference>
<keyword evidence="2" id="KW-0472">Membrane</keyword>
<dbReference type="InParanoid" id="A0A194X4X2"/>
<evidence type="ECO:0000313" key="4">
    <source>
        <dbReference type="Proteomes" id="UP000070700"/>
    </source>
</evidence>
<gene>
    <name evidence="3" type="ORF">LY89DRAFT_106800</name>
</gene>
<feature type="transmembrane region" description="Helical" evidence="2">
    <location>
        <begin position="31"/>
        <end position="47"/>
    </location>
</feature>
<dbReference type="GeneID" id="28814770"/>
<dbReference type="Proteomes" id="UP000070700">
    <property type="component" value="Unassembled WGS sequence"/>
</dbReference>